<reference evidence="8" key="2">
    <citation type="submission" date="2020-09" db="EMBL/GenBank/DDBJ databases">
        <authorList>
            <person name="Sun Q."/>
            <person name="Zhou Y."/>
        </authorList>
    </citation>
    <scope>NUCLEOTIDE SEQUENCE</scope>
    <source>
        <strain evidence="8">CGMCC 1.15763</strain>
    </source>
</reference>
<accession>A0A917MDW3</accession>
<keyword evidence="3 6" id="KW-0812">Transmembrane</keyword>
<dbReference type="SUPFAM" id="SSF103481">
    <property type="entry name" value="Multidrug resistance efflux transporter EmrE"/>
    <property type="match status" value="2"/>
</dbReference>
<gene>
    <name evidence="8" type="ORF">GCM10011416_18660</name>
</gene>
<dbReference type="InterPro" id="IPR050638">
    <property type="entry name" value="AA-Vitamin_Transporters"/>
</dbReference>
<comment type="caution">
    <text evidence="8">The sequence shown here is derived from an EMBL/GenBank/DDBJ whole genome shotgun (WGS) entry which is preliminary data.</text>
</comment>
<dbReference type="EMBL" id="BMJW01000002">
    <property type="protein sequence ID" value="GGH00417.1"/>
    <property type="molecule type" value="Genomic_DNA"/>
</dbReference>
<feature type="domain" description="EamA" evidence="7">
    <location>
        <begin position="2"/>
        <end position="133"/>
    </location>
</feature>
<evidence type="ECO:0000256" key="3">
    <source>
        <dbReference type="ARBA" id="ARBA00022692"/>
    </source>
</evidence>
<protein>
    <recommendedName>
        <fullName evidence="7">EamA domain-containing protein</fullName>
    </recommendedName>
</protein>
<feature type="transmembrane region" description="Helical" evidence="6">
    <location>
        <begin position="242"/>
        <end position="263"/>
    </location>
</feature>
<evidence type="ECO:0000256" key="6">
    <source>
        <dbReference type="SAM" id="Phobius"/>
    </source>
</evidence>
<dbReference type="RefSeq" id="WP_188599055.1">
    <property type="nucleotide sequence ID" value="NZ_BMJW01000002.1"/>
</dbReference>
<dbReference type="AlphaFoldDB" id="A0A917MDW3"/>
<keyword evidence="4 6" id="KW-1133">Transmembrane helix</keyword>
<dbReference type="InterPro" id="IPR037185">
    <property type="entry name" value="EmrE-like"/>
</dbReference>
<feature type="transmembrane region" description="Helical" evidence="6">
    <location>
        <begin position="116"/>
        <end position="134"/>
    </location>
</feature>
<feature type="transmembrane region" description="Helical" evidence="6">
    <location>
        <begin position="209"/>
        <end position="230"/>
    </location>
</feature>
<feature type="transmembrane region" description="Helical" evidence="6">
    <location>
        <begin position="60"/>
        <end position="81"/>
    </location>
</feature>
<keyword evidence="9" id="KW-1185">Reference proteome</keyword>
<evidence type="ECO:0000259" key="7">
    <source>
        <dbReference type="Pfam" id="PF00892"/>
    </source>
</evidence>
<sequence>MVYLLLSVLFSSSLFVIFKYFDVYKIDTLKAIVVNYLVAFTLGFAITDSQVSFVDLPSESWFYGAMILGLLFVMIFFVMALASQKNGVSVASVASKMSVVIPVIFGVWLYDESLSFLKVLGIILALFAVYLSSLKETSKTSLVSSGLILPLILFLGSGAIDTLLKYIEINFVKTEEVAVFSGSLFGFAALFGLFILLVKTIKKPSPFGFKNLIAGVVLGVPNYYSIVFLIKALQHGGLESSSLFTVNNLAIVLLSTCIGFLVFKETFSTKNKIGIFLAVLAIVLVASAS</sequence>
<evidence type="ECO:0000256" key="1">
    <source>
        <dbReference type="ARBA" id="ARBA00004141"/>
    </source>
</evidence>
<proteinExistence type="inferred from homology"/>
<evidence type="ECO:0000256" key="2">
    <source>
        <dbReference type="ARBA" id="ARBA00007362"/>
    </source>
</evidence>
<feature type="transmembrane region" description="Helical" evidence="6">
    <location>
        <begin position="179"/>
        <end position="197"/>
    </location>
</feature>
<dbReference type="PANTHER" id="PTHR32322">
    <property type="entry name" value="INNER MEMBRANE TRANSPORTER"/>
    <property type="match status" value="1"/>
</dbReference>
<dbReference type="PANTHER" id="PTHR32322:SF2">
    <property type="entry name" value="EAMA DOMAIN-CONTAINING PROTEIN"/>
    <property type="match status" value="1"/>
</dbReference>
<dbReference type="GO" id="GO:0016020">
    <property type="term" value="C:membrane"/>
    <property type="evidence" value="ECO:0007669"/>
    <property type="project" value="UniProtKB-SubCell"/>
</dbReference>
<feature type="transmembrane region" description="Helical" evidence="6">
    <location>
        <begin position="88"/>
        <end position="110"/>
    </location>
</feature>
<dbReference type="Pfam" id="PF00892">
    <property type="entry name" value="EamA"/>
    <property type="match status" value="1"/>
</dbReference>
<feature type="transmembrane region" description="Helical" evidence="6">
    <location>
        <begin position="33"/>
        <end position="54"/>
    </location>
</feature>
<dbReference type="Proteomes" id="UP000633278">
    <property type="component" value="Unassembled WGS sequence"/>
</dbReference>
<evidence type="ECO:0000256" key="4">
    <source>
        <dbReference type="ARBA" id="ARBA00022989"/>
    </source>
</evidence>
<feature type="transmembrane region" description="Helical" evidence="6">
    <location>
        <begin position="146"/>
        <end position="167"/>
    </location>
</feature>
<reference evidence="8" key="1">
    <citation type="journal article" date="2014" name="Int. J. Syst. Evol. Microbiol.">
        <title>Complete genome sequence of Corynebacterium casei LMG S-19264T (=DSM 44701T), isolated from a smear-ripened cheese.</title>
        <authorList>
            <consortium name="US DOE Joint Genome Institute (JGI-PGF)"/>
            <person name="Walter F."/>
            <person name="Albersmeier A."/>
            <person name="Kalinowski J."/>
            <person name="Ruckert C."/>
        </authorList>
    </citation>
    <scope>NUCLEOTIDE SEQUENCE</scope>
    <source>
        <strain evidence="8">CGMCC 1.15763</strain>
    </source>
</reference>
<comment type="similarity">
    <text evidence="2">Belongs to the EamA transporter family.</text>
</comment>
<keyword evidence="5 6" id="KW-0472">Membrane</keyword>
<dbReference type="Gene3D" id="1.10.3730.20">
    <property type="match status" value="2"/>
</dbReference>
<name>A0A917MDW3_9FLAO</name>
<feature type="transmembrane region" description="Helical" evidence="6">
    <location>
        <begin position="6"/>
        <end position="21"/>
    </location>
</feature>
<dbReference type="InterPro" id="IPR000620">
    <property type="entry name" value="EamA_dom"/>
</dbReference>
<evidence type="ECO:0000313" key="9">
    <source>
        <dbReference type="Proteomes" id="UP000633278"/>
    </source>
</evidence>
<evidence type="ECO:0000256" key="5">
    <source>
        <dbReference type="ARBA" id="ARBA00023136"/>
    </source>
</evidence>
<comment type="subcellular location">
    <subcellularLocation>
        <location evidence="1">Membrane</location>
        <topology evidence="1">Multi-pass membrane protein</topology>
    </subcellularLocation>
</comment>
<evidence type="ECO:0000313" key="8">
    <source>
        <dbReference type="EMBL" id="GGH00417.1"/>
    </source>
</evidence>
<organism evidence="8 9">
    <name type="scientific">Polaribacter pacificus</name>
    <dbReference type="NCBI Taxonomy" id="1775173"/>
    <lineage>
        <taxon>Bacteria</taxon>
        <taxon>Pseudomonadati</taxon>
        <taxon>Bacteroidota</taxon>
        <taxon>Flavobacteriia</taxon>
        <taxon>Flavobacteriales</taxon>
        <taxon>Flavobacteriaceae</taxon>
    </lineage>
</organism>